<keyword evidence="5" id="KW-1185">Reference proteome</keyword>
<dbReference type="Pfam" id="PF00440">
    <property type="entry name" value="TetR_N"/>
    <property type="match status" value="1"/>
</dbReference>
<dbReference type="Proteomes" id="UP000612349">
    <property type="component" value="Unassembled WGS sequence"/>
</dbReference>
<comment type="caution">
    <text evidence="4">The sequence shown here is derived from an EMBL/GenBank/DDBJ whole genome shotgun (WGS) entry which is preliminary data.</text>
</comment>
<dbReference type="EMBL" id="BMIP01000007">
    <property type="protein sequence ID" value="GGD77298.1"/>
    <property type="molecule type" value="Genomic_DNA"/>
</dbReference>
<evidence type="ECO:0000259" key="3">
    <source>
        <dbReference type="PROSITE" id="PS50977"/>
    </source>
</evidence>
<dbReference type="InterPro" id="IPR036271">
    <property type="entry name" value="Tet_transcr_reg_TetR-rel_C_sf"/>
</dbReference>
<dbReference type="RefSeq" id="WP_082922012.1">
    <property type="nucleotide sequence ID" value="NZ_BMIP01000007.1"/>
</dbReference>
<feature type="domain" description="HTH tetR-type" evidence="3">
    <location>
        <begin position="12"/>
        <end position="72"/>
    </location>
</feature>
<dbReference type="InterPro" id="IPR009057">
    <property type="entry name" value="Homeodomain-like_sf"/>
</dbReference>
<evidence type="ECO:0000256" key="1">
    <source>
        <dbReference type="ARBA" id="ARBA00023125"/>
    </source>
</evidence>
<dbReference type="SUPFAM" id="SSF48498">
    <property type="entry name" value="Tetracyclin repressor-like, C-terminal domain"/>
    <property type="match status" value="1"/>
</dbReference>
<dbReference type="PANTHER" id="PTHR30055:SF235">
    <property type="entry name" value="TRANSCRIPTIONAL REGULATORY PROTEIN"/>
    <property type="match status" value="1"/>
</dbReference>
<dbReference type="GO" id="GO:0003700">
    <property type="term" value="F:DNA-binding transcription factor activity"/>
    <property type="evidence" value="ECO:0007669"/>
    <property type="project" value="TreeGrafter"/>
</dbReference>
<dbReference type="GO" id="GO:0000976">
    <property type="term" value="F:transcription cis-regulatory region binding"/>
    <property type="evidence" value="ECO:0007669"/>
    <property type="project" value="TreeGrafter"/>
</dbReference>
<dbReference type="PROSITE" id="PS50977">
    <property type="entry name" value="HTH_TETR_2"/>
    <property type="match status" value="1"/>
</dbReference>
<keyword evidence="1 2" id="KW-0238">DNA-binding</keyword>
<evidence type="ECO:0000256" key="2">
    <source>
        <dbReference type="PROSITE-ProRule" id="PRU00335"/>
    </source>
</evidence>
<accession>A0A916Z5F8</accession>
<reference evidence="4" key="1">
    <citation type="journal article" date="2014" name="Int. J. Syst. Evol. Microbiol.">
        <title>Complete genome sequence of Corynebacterium casei LMG S-19264T (=DSM 44701T), isolated from a smear-ripened cheese.</title>
        <authorList>
            <consortium name="US DOE Joint Genome Institute (JGI-PGF)"/>
            <person name="Walter F."/>
            <person name="Albersmeier A."/>
            <person name="Kalinowski J."/>
            <person name="Ruckert C."/>
        </authorList>
    </citation>
    <scope>NUCLEOTIDE SEQUENCE</scope>
    <source>
        <strain evidence="4">CGMCC 1.15360</strain>
    </source>
</reference>
<organism evidence="4 5">
    <name type="scientific">Croceicoccus mobilis</name>
    <dbReference type="NCBI Taxonomy" id="1703339"/>
    <lineage>
        <taxon>Bacteria</taxon>
        <taxon>Pseudomonadati</taxon>
        <taxon>Pseudomonadota</taxon>
        <taxon>Alphaproteobacteria</taxon>
        <taxon>Sphingomonadales</taxon>
        <taxon>Erythrobacteraceae</taxon>
        <taxon>Croceicoccus</taxon>
    </lineage>
</organism>
<dbReference type="PANTHER" id="PTHR30055">
    <property type="entry name" value="HTH-TYPE TRANSCRIPTIONAL REGULATOR RUTR"/>
    <property type="match status" value="1"/>
</dbReference>
<dbReference type="Gene3D" id="1.10.357.10">
    <property type="entry name" value="Tetracycline Repressor, domain 2"/>
    <property type="match status" value="1"/>
</dbReference>
<feature type="DNA-binding region" description="H-T-H motif" evidence="2">
    <location>
        <begin position="35"/>
        <end position="54"/>
    </location>
</feature>
<dbReference type="InterPro" id="IPR001647">
    <property type="entry name" value="HTH_TetR"/>
</dbReference>
<reference evidence="4" key="2">
    <citation type="submission" date="2020-09" db="EMBL/GenBank/DDBJ databases">
        <authorList>
            <person name="Sun Q."/>
            <person name="Zhou Y."/>
        </authorList>
    </citation>
    <scope>NUCLEOTIDE SEQUENCE</scope>
    <source>
        <strain evidence="4">CGMCC 1.15360</strain>
    </source>
</reference>
<sequence length="235" mass="25890">MPRKRVPRPSSELTRKRILSEAERLFSASGYDGVSMRQIGTAAEVPFALVTYHFDTKLGVYQAIFDHRMSQFQAQRHDLLQKVEIQPDIYQTFLLIAAAFVGPMMTLSNMPNGKPFAQLLAREIFDPNEADRGVVAKHLDPLAEKTMALLQKAAPKASKAQIARAYHFATGALVVNHAGSERLKRITGLKNSELKSGDPTDQLVHFIASGLVAALRPEILAEKTAIPVTVESGRT</sequence>
<evidence type="ECO:0000313" key="4">
    <source>
        <dbReference type="EMBL" id="GGD77298.1"/>
    </source>
</evidence>
<dbReference type="SUPFAM" id="SSF46689">
    <property type="entry name" value="Homeodomain-like"/>
    <property type="match status" value="1"/>
</dbReference>
<dbReference type="AlphaFoldDB" id="A0A916Z5F8"/>
<protein>
    <recommendedName>
        <fullName evidence="3">HTH tetR-type domain-containing protein</fullName>
    </recommendedName>
</protein>
<dbReference type="Pfam" id="PF17939">
    <property type="entry name" value="TetR_C_30"/>
    <property type="match status" value="1"/>
</dbReference>
<name>A0A916Z5F8_9SPHN</name>
<dbReference type="InterPro" id="IPR041586">
    <property type="entry name" value="PsrA_TetR_C"/>
</dbReference>
<gene>
    <name evidence="4" type="ORF">GCM10010990_28770</name>
</gene>
<evidence type="ECO:0000313" key="5">
    <source>
        <dbReference type="Proteomes" id="UP000612349"/>
    </source>
</evidence>
<dbReference type="OrthoDB" id="2356263at2"/>
<dbReference type="InterPro" id="IPR050109">
    <property type="entry name" value="HTH-type_TetR-like_transc_reg"/>
</dbReference>
<proteinExistence type="predicted"/>